<feature type="compositionally biased region" description="Pro residues" evidence="1">
    <location>
        <begin position="17"/>
        <end position="28"/>
    </location>
</feature>
<evidence type="ECO:0000256" key="1">
    <source>
        <dbReference type="SAM" id="MobiDB-lite"/>
    </source>
</evidence>
<protein>
    <submittedName>
        <fullName evidence="2">Uncharacterized protein</fullName>
    </submittedName>
</protein>
<feature type="region of interest" description="Disordered" evidence="1">
    <location>
        <begin position="1"/>
        <end position="41"/>
    </location>
</feature>
<sequence length="193" mass="20821">MNPTNNSEIPDDSLWLTPPPGGYPPPMARPGEPGFAPLGANEPSMEDQIADLRMAMGIKGNEGQEKNILAVIRDLQQKGTGAMFYQDGKPTTLEASDKSGKFPMWLQLPGQAQLTASVASYPAGPGYSNYINFEVRLHPSYNVLPPLRNLFIKVVADSGSDFPTLSPQDANFLQTNQIYGGLLLCSVLPPSSQ</sequence>
<dbReference type="EMBL" id="JAVHNR010000005">
    <property type="protein sequence ID" value="KAK6342738.1"/>
    <property type="molecule type" value="Genomic_DNA"/>
</dbReference>
<proteinExistence type="predicted"/>
<keyword evidence="3" id="KW-1185">Reference proteome</keyword>
<comment type="caution">
    <text evidence="2">The sequence shown here is derived from an EMBL/GenBank/DDBJ whole genome shotgun (WGS) entry which is preliminary data.</text>
</comment>
<evidence type="ECO:0000313" key="3">
    <source>
        <dbReference type="Proteomes" id="UP001313282"/>
    </source>
</evidence>
<name>A0AAN8MWT3_9PEZI</name>
<dbReference type="AlphaFoldDB" id="A0AAN8MWT3"/>
<dbReference type="Proteomes" id="UP001313282">
    <property type="component" value="Unassembled WGS sequence"/>
</dbReference>
<organism evidence="2 3">
    <name type="scientific">Orbilia javanica</name>
    <dbReference type="NCBI Taxonomy" id="47235"/>
    <lineage>
        <taxon>Eukaryota</taxon>
        <taxon>Fungi</taxon>
        <taxon>Dikarya</taxon>
        <taxon>Ascomycota</taxon>
        <taxon>Pezizomycotina</taxon>
        <taxon>Orbiliomycetes</taxon>
        <taxon>Orbiliales</taxon>
        <taxon>Orbiliaceae</taxon>
        <taxon>Orbilia</taxon>
    </lineage>
</organism>
<reference evidence="2 3" key="1">
    <citation type="submission" date="2019-10" db="EMBL/GenBank/DDBJ databases">
        <authorList>
            <person name="Palmer J.M."/>
        </authorList>
    </citation>
    <scope>NUCLEOTIDE SEQUENCE [LARGE SCALE GENOMIC DNA]</scope>
    <source>
        <strain evidence="2 3">TWF718</strain>
    </source>
</reference>
<accession>A0AAN8MWT3</accession>
<evidence type="ECO:0000313" key="2">
    <source>
        <dbReference type="EMBL" id="KAK6342738.1"/>
    </source>
</evidence>
<gene>
    <name evidence="2" type="ORF">TWF718_008126</name>
</gene>